<evidence type="ECO:0000256" key="1">
    <source>
        <dbReference type="ARBA" id="ARBA00022723"/>
    </source>
</evidence>
<dbReference type="PROSITE" id="PS51379">
    <property type="entry name" value="4FE4S_FER_2"/>
    <property type="match status" value="1"/>
</dbReference>
<dbReference type="SUPFAM" id="SSF46548">
    <property type="entry name" value="alpha-helical ferredoxin"/>
    <property type="match status" value="1"/>
</dbReference>
<dbReference type="GO" id="GO:0046872">
    <property type="term" value="F:metal ion binding"/>
    <property type="evidence" value="ECO:0007669"/>
    <property type="project" value="UniProtKB-KW"/>
</dbReference>
<dbReference type="Gene3D" id="3.30.70.20">
    <property type="match status" value="1"/>
</dbReference>
<reference evidence="5" key="1">
    <citation type="submission" date="2020-10" db="EMBL/GenBank/DDBJ databases">
        <authorList>
            <person name="Gilroy R."/>
        </authorList>
    </citation>
    <scope>NUCLEOTIDE SEQUENCE</scope>
    <source>
        <strain evidence="5">ChiSjej6B24-2974</strain>
    </source>
</reference>
<keyword evidence="1" id="KW-0479">Metal-binding</keyword>
<evidence type="ECO:0000256" key="2">
    <source>
        <dbReference type="ARBA" id="ARBA00023004"/>
    </source>
</evidence>
<dbReference type="InterPro" id="IPR017896">
    <property type="entry name" value="4Fe4S_Fe-S-bd"/>
</dbReference>
<evidence type="ECO:0000256" key="3">
    <source>
        <dbReference type="ARBA" id="ARBA00023014"/>
    </source>
</evidence>
<name>A0A9D1CVK7_9FIRM</name>
<keyword evidence="3" id="KW-0411">Iron-sulfur</keyword>
<evidence type="ECO:0000313" key="6">
    <source>
        <dbReference type="Proteomes" id="UP000824260"/>
    </source>
</evidence>
<dbReference type="SUPFAM" id="SSF51430">
    <property type="entry name" value="NAD(P)-linked oxidoreductase"/>
    <property type="match status" value="1"/>
</dbReference>
<dbReference type="PANTHER" id="PTHR43312:SF2">
    <property type="entry name" value="OXIDOREDUCTASE"/>
    <property type="match status" value="1"/>
</dbReference>
<dbReference type="Pfam" id="PF13187">
    <property type="entry name" value="Fer4_9"/>
    <property type="match status" value="1"/>
</dbReference>
<organism evidence="5 6">
    <name type="scientific">Candidatus Pullichristensenella stercorigallinarum</name>
    <dbReference type="NCBI Taxonomy" id="2840909"/>
    <lineage>
        <taxon>Bacteria</taxon>
        <taxon>Bacillati</taxon>
        <taxon>Bacillota</taxon>
        <taxon>Clostridia</taxon>
        <taxon>Candidatus Pullichristensenella</taxon>
    </lineage>
</organism>
<sequence>MVYRDFQDLKLSALGMGAMRLPVLDGDDAKIDQQATQEMVDYAMEHGVNYYDTAWDYHGGNSEIAMGKALSRHPRERYFLATKFPGYDLANMDKVEAIFEQQLKKCGVSYFDFYLFHNVCEMNIDAYLDPKYGIFDYLVKQKKAGRIRHLGFSAHGSYDVMKRFLDAYGQEMEFCQIQLNYLDWSFQDAKAKVELLREHNLPVWVMEPLRGGRLARLAPADEARLKALRPQEEIPAWAFRFLQSIPGVTVTLSGMSDMAQMQANIRTFEEDKPLDGAEMQALLEIAADMVGKIALPCTGCHYCVSHCPQGLDIPGLLALYNEHCFTEGGFIAPMAMMAIPEDKRPSACLGCRSCEAVCPQQIKISEAMADFAQKLNG</sequence>
<dbReference type="GO" id="GO:0051536">
    <property type="term" value="F:iron-sulfur cluster binding"/>
    <property type="evidence" value="ECO:0007669"/>
    <property type="project" value="UniProtKB-KW"/>
</dbReference>
<dbReference type="Proteomes" id="UP000824260">
    <property type="component" value="Unassembled WGS sequence"/>
</dbReference>
<dbReference type="InterPro" id="IPR036812">
    <property type="entry name" value="NAD(P)_OxRdtase_dom_sf"/>
</dbReference>
<gene>
    <name evidence="5" type="ORF">IAA52_03250</name>
</gene>
<evidence type="ECO:0000259" key="4">
    <source>
        <dbReference type="PROSITE" id="PS51379"/>
    </source>
</evidence>
<dbReference type="Pfam" id="PF00248">
    <property type="entry name" value="Aldo_ket_red"/>
    <property type="match status" value="1"/>
</dbReference>
<proteinExistence type="predicted"/>
<dbReference type="InterPro" id="IPR017900">
    <property type="entry name" value="4Fe4S_Fe_S_CS"/>
</dbReference>
<feature type="domain" description="4Fe-4S ferredoxin-type" evidence="4">
    <location>
        <begin position="339"/>
        <end position="367"/>
    </location>
</feature>
<evidence type="ECO:0000313" key="5">
    <source>
        <dbReference type="EMBL" id="HIQ82102.1"/>
    </source>
</evidence>
<dbReference type="PANTHER" id="PTHR43312">
    <property type="entry name" value="D-THREO-ALDOSE 1-DEHYDROGENASE"/>
    <property type="match status" value="1"/>
</dbReference>
<dbReference type="PROSITE" id="PS00198">
    <property type="entry name" value="4FE4S_FER_1"/>
    <property type="match status" value="1"/>
</dbReference>
<dbReference type="AlphaFoldDB" id="A0A9D1CVK7"/>
<protein>
    <submittedName>
        <fullName evidence="5">Aldo/keto reductase</fullName>
    </submittedName>
</protein>
<dbReference type="InterPro" id="IPR053135">
    <property type="entry name" value="AKR2_Oxidoreductase"/>
</dbReference>
<comment type="caution">
    <text evidence="5">The sequence shown here is derived from an EMBL/GenBank/DDBJ whole genome shotgun (WGS) entry which is preliminary data.</text>
</comment>
<dbReference type="CDD" id="cd19096">
    <property type="entry name" value="AKR_Fe-S_oxidoreductase"/>
    <property type="match status" value="1"/>
</dbReference>
<dbReference type="EMBL" id="DVFZ01000033">
    <property type="protein sequence ID" value="HIQ82102.1"/>
    <property type="molecule type" value="Genomic_DNA"/>
</dbReference>
<reference evidence="5" key="2">
    <citation type="journal article" date="2021" name="PeerJ">
        <title>Extensive microbial diversity within the chicken gut microbiome revealed by metagenomics and culture.</title>
        <authorList>
            <person name="Gilroy R."/>
            <person name="Ravi A."/>
            <person name="Getino M."/>
            <person name="Pursley I."/>
            <person name="Horton D.L."/>
            <person name="Alikhan N.F."/>
            <person name="Baker D."/>
            <person name="Gharbi K."/>
            <person name="Hall N."/>
            <person name="Watson M."/>
            <person name="Adriaenssens E.M."/>
            <person name="Foster-Nyarko E."/>
            <person name="Jarju S."/>
            <person name="Secka A."/>
            <person name="Antonio M."/>
            <person name="Oren A."/>
            <person name="Chaudhuri R.R."/>
            <person name="La Ragione R."/>
            <person name="Hildebrand F."/>
            <person name="Pallen M.J."/>
        </authorList>
    </citation>
    <scope>NUCLEOTIDE SEQUENCE</scope>
    <source>
        <strain evidence="5">ChiSjej6B24-2974</strain>
    </source>
</reference>
<dbReference type="Gene3D" id="3.20.20.100">
    <property type="entry name" value="NADP-dependent oxidoreductase domain"/>
    <property type="match status" value="1"/>
</dbReference>
<dbReference type="InterPro" id="IPR023210">
    <property type="entry name" value="NADP_OxRdtase_dom"/>
</dbReference>
<keyword evidence="2" id="KW-0408">Iron</keyword>
<accession>A0A9D1CVK7</accession>